<dbReference type="Proteomes" id="UP001431217">
    <property type="component" value="Unassembled WGS sequence"/>
</dbReference>
<gene>
    <name evidence="3" type="ORF">M2650_11320</name>
</gene>
<dbReference type="RefSeq" id="WP_249474597.1">
    <property type="nucleotide sequence ID" value="NZ_JAMBEP010000002.1"/>
</dbReference>
<feature type="chain" id="PRO_5046191197" evidence="1">
    <location>
        <begin position="20"/>
        <end position="152"/>
    </location>
</feature>
<feature type="domain" description="Lysozyme inhibitor LprI-like N-terminal" evidence="2">
    <location>
        <begin position="27"/>
        <end position="124"/>
    </location>
</feature>
<dbReference type="Pfam" id="PF07007">
    <property type="entry name" value="LprI"/>
    <property type="match status" value="1"/>
</dbReference>
<evidence type="ECO:0000313" key="4">
    <source>
        <dbReference type="Proteomes" id="UP001431217"/>
    </source>
</evidence>
<keyword evidence="4" id="KW-1185">Reference proteome</keyword>
<dbReference type="EMBL" id="JAMBEP010000002">
    <property type="protein sequence ID" value="MCL1635214.1"/>
    <property type="molecule type" value="Genomic_DNA"/>
</dbReference>
<protein>
    <submittedName>
        <fullName evidence="3">DUF1311 domain-containing protein</fullName>
    </submittedName>
</protein>
<organism evidence="3 4">
    <name type="scientific">Luteimonas galliterrae</name>
    <dbReference type="NCBI Taxonomy" id="2940486"/>
    <lineage>
        <taxon>Bacteria</taxon>
        <taxon>Pseudomonadati</taxon>
        <taxon>Pseudomonadota</taxon>
        <taxon>Gammaproteobacteria</taxon>
        <taxon>Lysobacterales</taxon>
        <taxon>Lysobacteraceae</taxon>
        <taxon>Luteimonas</taxon>
    </lineage>
</organism>
<dbReference type="InterPro" id="IPR009739">
    <property type="entry name" value="LprI-like_N"/>
</dbReference>
<sequence>MRIALVFCLLIVTGLAATASNAEDLECMGMANDQYSINQCARKSADAADAQLNAVYRELIRAQSGDALAVAAIKNAQRAWIAFRDLEIESNFPAENKMLAYGSMYPQCHAMALESLTRVRTAQLCLQLRGQRGSTAACKAVDVTPKFPEFGC</sequence>
<evidence type="ECO:0000259" key="2">
    <source>
        <dbReference type="Pfam" id="PF07007"/>
    </source>
</evidence>
<dbReference type="Gene3D" id="1.20.1270.180">
    <property type="match status" value="1"/>
</dbReference>
<keyword evidence="1" id="KW-0732">Signal</keyword>
<proteinExistence type="predicted"/>
<name>A0ABT0MK17_9GAMM</name>
<reference evidence="3 4" key="1">
    <citation type="submission" date="2022-05" db="EMBL/GenBank/DDBJ databases">
        <title>Luteimonas sp. SX5, whole genome shotgun sequencing project.</title>
        <authorList>
            <person name="Zhao G."/>
            <person name="Shen L."/>
        </authorList>
    </citation>
    <scope>NUCLEOTIDE SEQUENCE [LARGE SCALE GENOMIC DNA]</scope>
    <source>
        <strain evidence="3 4">SX5</strain>
    </source>
</reference>
<accession>A0ABT0MK17</accession>
<feature type="signal peptide" evidence="1">
    <location>
        <begin position="1"/>
        <end position="19"/>
    </location>
</feature>
<comment type="caution">
    <text evidence="3">The sequence shown here is derived from an EMBL/GenBank/DDBJ whole genome shotgun (WGS) entry which is preliminary data.</text>
</comment>
<evidence type="ECO:0000313" key="3">
    <source>
        <dbReference type="EMBL" id="MCL1635214.1"/>
    </source>
</evidence>
<evidence type="ECO:0000256" key="1">
    <source>
        <dbReference type="SAM" id="SignalP"/>
    </source>
</evidence>